<comment type="caution">
    <text evidence="2">The sequence shown here is derived from an EMBL/GenBank/DDBJ whole genome shotgun (WGS) entry which is preliminary data.</text>
</comment>
<accession>X0TJU3</accession>
<sequence length="82" mass="9323">PHHPIQQDREVIPASIAAVVCVLGWRWLALVEQRRKFEREDEVLNIHVLQLMTRVLAIEDMTADIAEMQSTVSNLAISAGYE</sequence>
<protein>
    <submittedName>
        <fullName evidence="2">Uncharacterized protein</fullName>
    </submittedName>
</protein>
<evidence type="ECO:0000313" key="2">
    <source>
        <dbReference type="EMBL" id="GAF88417.1"/>
    </source>
</evidence>
<proteinExistence type="predicted"/>
<keyword evidence="1" id="KW-0472">Membrane</keyword>
<keyword evidence="1" id="KW-1133">Transmembrane helix</keyword>
<keyword evidence="1" id="KW-0812">Transmembrane</keyword>
<feature type="transmembrane region" description="Helical" evidence="1">
    <location>
        <begin position="12"/>
        <end position="29"/>
    </location>
</feature>
<feature type="non-terminal residue" evidence="2">
    <location>
        <position position="1"/>
    </location>
</feature>
<reference evidence="2" key="1">
    <citation type="journal article" date="2014" name="Front. Microbiol.">
        <title>High frequency of phylogenetically diverse reductive dehalogenase-homologous genes in deep subseafloor sedimentary metagenomes.</title>
        <authorList>
            <person name="Kawai M."/>
            <person name="Futagami T."/>
            <person name="Toyoda A."/>
            <person name="Takaki Y."/>
            <person name="Nishi S."/>
            <person name="Hori S."/>
            <person name="Arai W."/>
            <person name="Tsubouchi T."/>
            <person name="Morono Y."/>
            <person name="Uchiyama I."/>
            <person name="Ito T."/>
            <person name="Fujiyama A."/>
            <person name="Inagaki F."/>
            <person name="Takami H."/>
        </authorList>
    </citation>
    <scope>NUCLEOTIDE SEQUENCE</scope>
    <source>
        <strain evidence="2">Expedition CK06-06</strain>
    </source>
</reference>
<dbReference type="EMBL" id="BARS01019216">
    <property type="protein sequence ID" value="GAF88417.1"/>
    <property type="molecule type" value="Genomic_DNA"/>
</dbReference>
<gene>
    <name evidence="2" type="ORF">S01H1_31169</name>
</gene>
<evidence type="ECO:0000256" key="1">
    <source>
        <dbReference type="SAM" id="Phobius"/>
    </source>
</evidence>
<dbReference type="AlphaFoldDB" id="X0TJU3"/>
<name>X0TJU3_9ZZZZ</name>
<organism evidence="2">
    <name type="scientific">marine sediment metagenome</name>
    <dbReference type="NCBI Taxonomy" id="412755"/>
    <lineage>
        <taxon>unclassified sequences</taxon>
        <taxon>metagenomes</taxon>
        <taxon>ecological metagenomes</taxon>
    </lineage>
</organism>